<sequence length="52" mass="5136">MGRSGLVVGGGEVRGVQVAGGGREHGVQVSVVKAALGLAGHALWRVLGQQSS</sequence>
<organism evidence="1 2">
    <name type="scientific">Cricetulus griseus</name>
    <name type="common">Chinese hamster</name>
    <name type="synonym">Cricetulus barabensis griseus</name>
    <dbReference type="NCBI Taxonomy" id="10029"/>
    <lineage>
        <taxon>Eukaryota</taxon>
        <taxon>Metazoa</taxon>
        <taxon>Chordata</taxon>
        <taxon>Craniata</taxon>
        <taxon>Vertebrata</taxon>
        <taxon>Euteleostomi</taxon>
        <taxon>Mammalia</taxon>
        <taxon>Eutheria</taxon>
        <taxon>Euarchontoglires</taxon>
        <taxon>Glires</taxon>
        <taxon>Rodentia</taxon>
        <taxon>Myomorpha</taxon>
        <taxon>Muroidea</taxon>
        <taxon>Cricetidae</taxon>
        <taxon>Cricetinae</taxon>
        <taxon>Cricetulus</taxon>
    </lineage>
</organism>
<dbReference type="Proteomes" id="UP000001075">
    <property type="component" value="Unassembled WGS sequence"/>
</dbReference>
<accession>G3HZ46</accession>
<evidence type="ECO:0000313" key="1">
    <source>
        <dbReference type="EMBL" id="EGW08011.1"/>
    </source>
</evidence>
<evidence type="ECO:0000313" key="2">
    <source>
        <dbReference type="Proteomes" id="UP000001075"/>
    </source>
</evidence>
<proteinExistence type="predicted"/>
<dbReference type="EMBL" id="JH000957">
    <property type="protein sequence ID" value="EGW08011.1"/>
    <property type="molecule type" value="Genomic_DNA"/>
</dbReference>
<dbReference type="InParanoid" id="G3HZ46"/>
<name>G3HZ46_CRIGR</name>
<gene>
    <name evidence="1" type="ORF">I79_016341</name>
</gene>
<reference evidence="2" key="1">
    <citation type="journal article" date="2011" name="Nat. Biotechnol.">
        <title>The genomic sequence of the Chinese hamster ovary (CHO)-K1 cell line.</title>
        <authorList>
            <person name="Xu X."/>
            <person name="Nagarajan H."/>
            <person name="Lewis N.E."/>
            <person name="Pan S."/>
            <person name="Cai Z."/>
            <person name="Liu X."/>
            <person name="Chen W."/>
            <person name="Xie M."/>
            <person name="Wang W."/>
            <person name="Hammond S."/>
            <person name="Andersen M.R."/>
            <person name="Neff N."/>
            <person name="Passarelli B."/>
            <person name="Koh W."/>
            <person name="Fan H.C."/>
            <person name="Wang J."/>
            <person name="Gui Y."/>
            <person name="Lee K.H."/>
            <person name="Betenbaugh M.J."/>
            <person name="Quake S.R."/>
            <person name="Famili I."/>
            <person name="Palsson B.O."/>
            <person name="Wang J."/>
        </authorList>
    </citation>
    <scope>NUCLEOTIDE SEQUENCE [LARGE SCALE GENOMIC DNA]</scope>
    <source>
        <strain evidence="2">CHO K1 cell line</strain>
    </source>
</reference>
<dbReference type="AlphaFoldDB" id="G3HZ46"/>
<protein>
    <submittedName>
        <fullName evidence="1">Uncharacterized protein</fullName>
    </submittedName>
</protein>